<evidence type="ECO:0000256" key="7">
    <source>
        <dbReference type="ARBA" id="ARBA00022989"/>
    </source>
</evidence>
<dbReference type="InterPro" id="IPR036890">
    <property type="entry name" value="HATPase_C_sf"/>
</dbReference>
<dbReference type="InterPro" id="IPR036097">
    <property type="entry name" value="HisK_dim/P_sf"/>
</dbReference>
<dbReference type="SMART" id="SM00388">
    <property type="entry name" value="HisKA"/>
    <property type="match status" value="1"/>
</dbReference>
<evidence type="ECO:0000256" key="6">
    <source>
        <dbReference type="ARBA" id="ARBA00022777"/>
    </source>
</evidence>
<keyword evidence="7 8" id="KW-1133">Transmembrane helix</keyword>
<keyword evidence="8" id="KW-0472">Membrane</keyword>
<dbReference type="RefSeq" id="WP_014220405.1">
    <property type="nucleotide sequence ID" value="NZ_LWBO01000004.1"/>
</dbReference>
<dbReference type="PANTHER" id="PTHR45436:SF5">
    <property type="entry name" value="SENSOR HISTIDINE KINASE TRCS"/>
    <property type="match status" value="1"/>
</dbReference>
<keyword evidence="6" id="KW-0418">Kinase</keyword>
<keyword evidence="11" id="KW-1185">Reference proteome</keyword>
<evidence type="ECO:0000256" key="1">
    <source>
        <dbReference type="ARBA" id="ARBA00000085"/>
    </source>
</evidence>
<dbReference type="SUPFAM" id="SSF47384">
    <property type="entry name" value="Homodimeric domain of signal transducing histidine kinase"/>
    <property type="match status" value="1"/>
</dbReference>
<evidence type="ECO:0000256" key="5">
    <source>
        <dbReference type="ARBA" id="ARBA00022692"/>
    </source>
</evidence>
<evidence type="ECO:0000313" key="10">
    <source>
        <dbReference type="EMBL" id="OQP52354.1"/>
    </source>
</evidence>
<dbReference type="Pfam" id="PF00512">
    <property type="entry name" value="HisKA"/>
    <property type="match status" value="1"/>
</dbReference>
<evidence type="ECO:0000256" key="3">
    <source>
        <dbReference type="ARBA" id="ARBA00022553"/>
    </source>
</evidence>
<evidence type="ECO:0000256" key="4">
    <source>
        <dbReference type="ARBA" id="ARBA00022679"/>
    </source>
</evidence>
<accession>A0ABX3P2B5</accession>
<organism evidence="10 11">
    <name type="scientific">Niastella koreensis</name>
    <dbReference type="NCBI Taxonomy" id="354356"/>
    <lineage>
        <taxon>Bacteria</taxon>
        <taxon>Pseudomonadati</taxon>
        <taxon>Bacteroidota</taxon>
        <taxon>Chitinophagia</taxon>
        <taxon>Chitinophagales</taxon>
        <taxon>Chitinophagaceae</taxon>
        <taxon>Niastella</taxon>
    </lineage>
</organism>
<dbReference type="SUPFAM" id="SSF55874">
    <property type="entry name" value="ATPase domain of HSP90 chaperone/DNA topoisomerase II/histidine kinase"/>
    <property type="match status" value="1"/>
</dbReference>
<evidence type="ECO:0000256" key="2">
    <source>
        <dbReference type="ARBA" id="ARBA00012438"/>
    </source>
</evidence>
<dbReference type="Pfam" id="PF02518">
    <property type="entry name" value="HATPase_c"/>
    <property type="match status" value="1"/>
</dbReference>
<dbReference type="PROSITE" id="PS50109">
    <property type="entry name" value="HIS_KIN"/>
    <property type="match status" value="1"/>
</dbReference>
<dbReference type="Proteomes" id="UP000192277">
    <property type="component" value="Unassembled WGS sequence"/>
</dbReference>
<feature type="transmembrane region" description="Helical" evidence="8">
    <location>
        <begin position="12"/>
        <end position="34"/>
    </location>
</feature>
<reference evidence="10 11" key="1">
    <citation type="submission" date="2016-04" db="EMBL/GenBank/DDBJ databases">
        <authorList>
            <person name="Chen L."/>
            <person name="Zhuang W."/>
            <person name="Wang G."/>
        </authorList>
    </citation>
    <scope>NUCLEOTIDE SEQUENCE [LARGE SCALE GENOMIC DNA]</scope>
    <source>
        <strain evidence="11">GR20</strain>
    </source>
</reference>
<keyword evidence="3" id="KW-0597">Phosphoprotein</keyword>
<dbReference type="PANTHER" id="PTHR45436">
    <property type="entry name" value="SENSOR HISTIDINE KINASE YKOH"/>
    <property type="match status" value="1"/>
</dbReference>
<comment type="catalytic activity">
    <reaction evidence="1">
        <text>ATP + protein L-histidine = ADP + protein N-phospho-L-histidine.</text>
        <dbReference type="EC" id="2.7.13.3"/>
    </reaction>
</comment>
<dbReference type="Gene3D" id="1.10.287.130">
    <property type="match status" value="1"/>
</dbReference>
<dbReference type="InterPro" id="IPR050428">
    <property type="entry name" value="TCS_sensor_his_kinase"/>
</dbReference>
<protein>
    <recommendedName>
        <fullName evidence="2">histidine kinase</fullName>
        <ecNumber evidence="2">2.7.13.3</ecNumber>
    </recommendedName>
</protein>
<dbReference type="EMBL" id="LWBO01000004">
    <property type="protein sequence ID" value="OQP52354.1"/>
    <property type="molecule type" value="Genomic_DNA"/>
</dbReference>
<keyword evidence="4" id="KW-0808">Transferase</keyword>
<evidence type="ECO:0000313" key="11">
    <source>
        <dbReference type="Proteomes" id="UP000192277"/>
    </source>
</evidence>
<comment type="caution">
    <text evidence="10">The sequence shown here is derived from an EMBL/GenBank/DDBJ whole genome shotgun (WGS) entry which is preliminary data.</text>
</comment>
<evidence type="ECO:0000259" key="9">
    <source>
        <dbReference type="PROSITE" id="PS50109"/>
    </source>
</evidence>
<dbReference type="InterPro" id="IPR003594">
    <property type="entry name" value="HATPase_dom"/>
</dbReference>
<feature type="domain" description="Histidine kinase" evidence="9">
    <location>
        <begin position="217"/>
        <end position="396"/>
    </location>
</feature>
<gene>
    <name evidence="10" type="ORF">A4D02_24495</name>
</gene>
<dbReference type="EC" id="2.7.13.3" evidence="2"/>
<sequence length="417" mass="48261">MKLLTRYSLINVLVMVVIFFVSSLTLYFFIKIILLREIDGDLGGIEDKIKEYVNEYHTLPRLYALDEEQINFYPAGKSIPAKEFGTVMLYSNREKKLHNFRKMAFPLKFNDSWYRVTVAKPLEGMRHLSHTLLTISVLTILITILIAIVINRFLLKRLWKPFYQSLDVMRNFKLGKTGTPIFPKTTINEFAFMNESLLMATEKAEHDYLLLREFTENASHEIQTPLSIIRSKLDMIIQEEDLSQKQSELARSAFTAVKKLTRLNQSLLLLAKIENHQFEATQVINLKSKIEEKLDQFTELWESQHINAAWELEEVTVFINPELLDILLNNLLSNASNHNIPYGHIFIKLEGTKLVISNTGYAGALDQKRLFSRFYKQSLNSNHNGLGLSIVKQIARVSLIDINYLFANGLHSFVLNW</sequence>
<name>A0ABX3P2B5_9BACT</name>
<dbReference type="InterPro" id="IPR005467">
    <property type="entry name" value="His_kinase_dom"/>
</dbReference>
<proteinExistence type="predicted"/>
<dbReference type="CDD" id="cd00082">
    <property type="entry name" value="HisKA"/>
    <property type="match status" value="1"/>
</dbReference>
<keyword evidence="5 8" id="KW-0812">Transmembrane</keyword>
<feature type="transmembrane region" description="Helical" evidence="8">
    <location>
        <begin position="132"/>
        <end position="155"/>
    </location>
</feature>
<dbReference type="Gene3D" id="3.30.565.10">
    <property type="entry name" value="Histidine kinase-like ATPase, C-terminal domain"/>
    <property type="match status" value="1"/>
</dbReference>
<dbReference type="InterPro" id="IPR003661">
    <property type="entry name" value="HisK_dim/P_dom"/>
</dbReference>
<evidence type="ECO:0000256" key="8">
    <source>
        <dbReference type="SAM" id="Phobius"/>
    </source>
</evidence>